<feature type="domain" description="Tetratrico peptide repeat group 5" evidence="1">
    <location>
        <begin position="1"/>
        <end position="39"/>
    </location>
</feature>
<dbReference type="InterPro" id="IPR041656">
    <property type="entry name" value="TPR_5"/>
</dbReference>
<protein>
    <submittedName>
        <fullName evidence="2">Tetratricopeptide repeat protein</fullName>
    </submittedName>
</protein>
<comment type="caution">
    <text evidence="2">The sequence shown here is derived from an EMBL/GenBank/DDBJ whole genome shotgun (WGS) entry which is preliminary data.</text>
</comment>
<dbReference type="Pfam" id="PF12688">
    <property type="entry name" value="TPR_5"/>
    <property type="match status" value="1"/>
</dbReference>
<organism evidence="2 3">
    <name type="scientific">Agromyces binzhouensis</name>
    <dbReference type="NCBI Taxonomy" id="1817495"/>
    <lineage>
        <taxon>Bacteria</taxon>
        <taxon>Bacillati</taxon>
        <taxon>Actinomycetota</taxon>
        <taxon>Actinomycetes</taxon>
        <taxon>Micrococcales</taxon>
        <taxon>Microbacteriaceae</taxon>
        <taxon>Agromyces</taxon>
    </lineage>
</organism>
<evidence type="ECO:0000259" key="1">
    <source>
        <dbReference type="Pfam" id="PF12688"/>
    </source>
</evidence>
<dbReference type="EMBL" id="SDPL01000328">
    <property type="protein sequence ID" value="RXZ45744.1"/>
    <property type="molecule type" value="Genomic_DNA"/>
</dbReference>
<reference evidence="2 3" key="1">
    <citation type="submission" date="2019-01" db="EMBL/GenBank/DDBJ databases">
        <authorList>
            <person name="Li J."/>
        </authorList>
    </citation>
    <scope>NUCLEOTIDE SEQUENCE [LARGE SCALE GENOMIC DNA]</scope>
    <source>
        <strain evidence="2 3">CGMCC 4.7180</strain>
    </source>
</reference>
<dbReference type="RefSeq" id="WP_129235486.1">
    <property type="nucleotide sequence ID" value="NZ_SDPL01000328.1"/>
</dbReference>
<gene>
    <name evidence="2" type="ORF">ESO86_13550</name>
</gene>
<name>A0A4Q2JGB3_9MICO</name>
<sequence>ALALVSTGAADAAASVALVALAPHLTQYRRAVDAYARELVVPPDEVPRTGT</sequence>
<evidence type="ECO:0000313" key="3">
    <source>
        <dbReference type="Proteomes" id="UP000292881"/>
    </source>
</evidence>
<proteinExistence type="predicted"/>
<keyword evidence="3" id="KW-1185">Reference proteome</keyword>
<dbReference type="Proteomes" id="UP000292881">
    <property type="component" value="Unassembled WGS sequence"/>
</dbReference>
<accession>A0A4Q2JGB3</accession>
<evidence type="ECO:0000313" key="2">
    <source>
        <dbReference type="EMBL" id="RXZ45744.1"/>
    </source>
</evidence>
<dbReference type="AlphaFoldDB" id="A0A4Q2JGB3"/>
<feature type="non-terminal residue" evidence="2">
    <location>
        <position position="1"/>
    </location>
</feature>